<feature type="compositionally biased region" description="Polar residues" evidence="8">
    <location>
        <begin position="21"/>
        <end position="34"/>
    </location>
</feature>
<dbReference type="InterPro" id="IPR000306">
    <property type="entry name" value="Znf_FYVE"/>
</dbReference>
<feature type="region of interest" description="Disordered" evidence="8">
    <location>
        <begin position="1579"/>
        <end position="1622"/>
    </location>
</feature>
<feature type="region of interest" description="Disordered" evidence="8">
    <location>
        <begin position="106"/>
        <end position="126"/>
    </location>
</feature>
<keyword evidence="3 7" id="KW-0863">Zinc-finger</keyword>
<feature type="region of interest" description="Disordered" evidence="8">
    <location>
        <begin position="1760"/>
        <end position="1785"/>
    </location>
</feature>
<dbReference type="InterPro" id="IPR013083">
    <property type="entry name" value="Znf_RING/FYVE/PHD"/>
</dbReference>
<dbReference type="SMART" id="SM00184">
    <property type="entry name" value="RING"/>
    <property type="match status" value="1"/>
</dbReference>
<dbReference type="InterPro" id="IPR036770">
    <property type="entry name" value="Ankyrin_rpt-contain_sf"/>
</dbReference>
<dbReference type="GO" id="GO:0008270">
    <property type="term" value="F:zinc ion binding"/>
    <property type="evidence" value="ECO:0007669"/>
    <property type="project" value="UniProtKB-KW"/>
</dbReference>
<dbReference type="Pfam" id="PF01363">
    <property type="entry name" value="FYVE"/>
    <property type="match status" value="1"/>
</dbReference>
<dbReference type="Pfam" id="PF12796">
    <property type="entry name" value="Ank_2"/>
    <property type="match status" value="2"/>
</dbReference>
<feature type="compositionally biased region" description="Basic and acidic residues" evidence="8">
    <location>
        <begin position="1311"/>
        <end position="1321"/>
    </location>
</feature>
<proteinExistence type="predicted"/>
<dbReference type="Gene3D" id="1.25.40.20">
    <property type="entry name" value="Ankyrin repeat-containing domain"/>
    <property type="match status" value="2"/>
</dbReference>
<dbReference type="PROSITE" id="PS50088">
    <property type="entry name" value="ANK_REPEAT"/>
    <property type="match status" value="4"/>
</dbReference>
<protein>
    <recommendedName>
        <fullName evidence="13">1-phosphatidylinositol-3-phosphate 5-kinase</fullName>
    </recommendedName>
</protein>
<dbReference type="InterPro" id="IPR002110">
    <property type="entry name" value="Ankyrin_rpt"/>
</dbReference>
<evidence type="ECO:0000256" key="8">
    <source>
        <dbReference type="SAM" id="MobiDB-lite"/>
    </source>
</evidence>
<sequence length="1900" mass="212210">MTNLESNPNVDLTNKKDPNKHPSNIKTSPPTSPILKTSILSEQQLDKILEFAIENNQNLSILDSIPQFVKPVSVGSIHPFYGDYTLKNLSAHPKLPICLFSPSEDSVSNYSPPSTNSTSQVPNTKTTNFQNIDPNLNSKQQIKNNSIQNTLQTTPSEITSQQKRLLVAVETGSLTVVKKLIKQWKEVGDISLSLSSPSGTNGLTPLMYAASRGHTEVAAELLNAGALVDSTDVEGETALLKAAYCGHIDCLNCLLSHGANPSIADKDGWNSLHNAAGRGHFEIVCTLVENGGINIAAQNNQGHTALMNAASKGHFLIVKYLLSTGNSGLNLKNNFGENAYDVAAIGMHVDICNILEEAERLDWLKRKATGIEPDNWNPLAVHTAQLVIIYENERSKGSVKKTIEKESPPTGIQVVSAALSFPFSFISKLNGSDKSNSQSTTSPKPNRYSSISSTHRNKHNNTTSTTTGTPSNITQIQVYIPTNFSAYNLIVGSDPPRWCNKKMEPCTPDEVQLPQEESCTDSENVWFWLSEWLLYTNLPKNIESNDPIYPSDSNTETKKNKEIPIRKSLDIYEEDSQATDQDGWRYCKDGFNLPDGVWGPFPEQIYHRDLGHDLLFVRRRMWIRVMKKRITIADPYLPNNSIPETNKKDINSGLENLNEDNQIPDDIISDPVTKIDHIDETLNKIEYRTETITIKENKVVQQAYSNDSSNQILDLEHDQLLVIENNEQQKEQPVDIGTINSKTHTKDIDADAESESLGPLGHLFNSVKNECDNELKSLPGDKNIASETGVVNKTIVNNTSNDNPESKISTIDNGSLKKNPSLNTEDPANIDGNFQNDLIQEDKNKLKIGKMNETLFINYDKPEPIHNPEFSVNRDKKVILPIQNITQKIPKELLVYQNAVNQLPNVESIFKQLIRQYSSAMATRQYMPEHAWLPDSSAPYCALCKRKFKLFFRRHHCRRCGLVFCDDCTKDRDWLASRVYSLDDTENNNRLPLVLSNASVKGIILASLLLNNIGFDIYNPQDNNQTSIHHKDKTLEANKKRENNDLPNFGDLKLSEKNSSTDFGHIQNAFNVKPVSVDMFNNVLKSNSKHQSEPQSLYLLENHRVCKPCKSKLIQEENNLPKPILDYFKIIAKSKDSDMMQNEMNIYNLFGEKYMGKNESTVLGSSSNLEISGLGDNQTLTQKNKSSNVPGPEDANDYNNNVLSLIGDPGLVLEVSLSHSEDVALMLVQTALPAILRYTVPQVEWLPQTFQIYSDSINKLESIIDKNKIVFPNVKTLKENQNIGGYPSKIMDNTESMDYDEIEGPYTESNNESKDFDNQKGEPTEILKDLSMEDMASNNIGESIEVGKGGVQDIHKQESLNELESRSFVTVEKKLVESEILNLFKRVFVNMLGAIVDTSFGNIAIFNGLEGLKNSENLSIKHVSRRYKLNRVNVECPVCNLPWAQLWKSILRSPSEGWQESQEKHIRECLFNMEYSISGRSTVRNDRDPTFGNSGLMSVSENNLNDPNNHSSAGLAININNSRNTSINGTGDYGNDGTDNPVNTYPHTYDTSLQNHKRGKLNRPQSTISIITNENVQSETTISNHQKHDKNGKFNTASDSEIPSSFNTHKSNSYPLPHNTETIDDDINVMRKTSLKHNSFPNKQRASISQSIPFTMESRSQPETKLSTGVQLEENKFVSSSVRGTFGVGNGEGSSSSNVETGQNGLVDFATALASTSIEMGNGLSGEIDVRESSSSGIASMLFTQLGGVIATGINRINPLKNVPSPSQNRNDGMIETDQENQNRNMPKSIFGRISIPTFSFSGISQDLQQTNYQQEYRENRPALNIDPNESLKSPKPVPVRYISYKLNEDTPMLGQECSICFDEFEAGDNVARLSCFCTFHTKCIRNWFKRNPNCPIHYN</sequence>
<feature type="region of interest" description="Disordered" evidence="8">
    <location>
        <begin position="795"/>
        <end position="820"/>
    </location>
</feature>
<evidence type="ECO:0000256" key="1">
    <source>
        <dbReference type="ARBA" id="ARBA00022723"/>
    </source>
</evidence>
<evidence type="ECO:0000313" key="12">
    <source>
        <dbReference type="Proteomes" id="UP000245591"/>
    </source>
</evidence>
<dbReference type="PROSITE" id="PS50297">
    <property type="entry name" value="ANK_REP_REGION"/>
    <property type="match status" value="4"/>
</dbReference>
<dbReference type="InterPro" id="IPR011011">
    <property type="entry name" value="Znf_FYVE_PHD"/>
</dbReference>
<evidence type="ECO:0000256" key="6">
    <source>
        <dbReference type="PROSITE-ProRule" id="PRU00023"/>
    </source>
</evidence>
<feature type="domain" description="RING-type" evidence="9">
    <location>
        <begin position="1858"/>
        <end position="1898"/>
    </location>
</feature>
<evidence type="ECO:0000259" key="9">
    <source>
        <dbReference type="PROSITE" id="PS50089"/>
    </source>
</evidence>
<feature type="compositionally biased region" description="Polar residues" evidence="8">
    <location>
        <begin position="1593"/>
        <end position="1614"/>
    </location>
</feature>
<evidence type="ECO:0008006" key="13">
    <source>
        <dbReference type="Google" id="ProtNLM"/>
    </source>
</evidence>
<feature type="repeat" description="ANK" evidence="6">
    <location>
        <begin position="267"/>
        <end position="291"/>
    </location>
</feature>
<dbReference type="PANTHER" id="PTHR24173:SF74">
    <property type="entry name" value="ANKYRIN REPEAT DOMAIN-CONTAINING PROTEIN 16"/>
    <property type="match status" value="1"/>
</dbReference>
<feature type="compositionally biased region" description="Low complexity" evidence="8">
    <location>
        <begin position="460"/>
        <end position="470"/>
    </location>
</feature>
<dbReference type="SMART" id="SM00064">
    <property type="entry name" value="FYVE"/>
    <property type="match status" value="1"/>
</dbReference>
<feature type="compositionally biased region" description="Low complexity" evidence="8">
    <location>
        <begin position="106"/>
        <end position="119"/>
    </location>
</feature>
<feature type="compositionally biased region" description="Polar residues" evidence="8">
    <location>
        <begin position="1173"/>
        <end position="1189"/>
    </location>
</feature>
<evidence type="ECO:0000256" key="5">
    <source>
        <dbReference type="ARBA" id="ARBA00023043"/>
    </source>
</evidence>
<keyword evidence="12" id="KW-1185">Reference proteome</keyword>
<evidence type="ECO:0000256" key="2">
    <source>
        <dbReference type="ARBA" id="ARBA00022737"/>
    </source>
</evidence>
<reference evidence="11 12" key="1">
    <citation type="journal article" date="2018" name="MBio">
        <title>Comparative Genomics Reveals the Core Gene Toolbox for the Fungus-Insect Symbiosis.</title>
        <authorList>
            <person name="Wang Y."/>
            <person name="Stata M."/>
            <person name="Wang W."/>
            <person name="Stajich J.E."/>
            <person name="White M.M."/>
            <person name="Moncalvo J.M."/>
        </authorList>
    </citation>
    <scope>NUCLEOTIDE SEQUENCE [LARGE SCALE GENOMIC DNA]</scope>
    <source>
        <strain evidence="11 12">AUS-126-30</strain>
    </source>
</reference>
<feature type="region of interest" description="Disordered" evidence="8">
    <location>
        <begin position="1"/>
        <end position="34"/>
    </location>
</feature>
<gene>
    <name evidence="11" type="ORF">BB558_001147</name>
</gene>
<dbReference type="SMART" id="SM00248">
    <property type="entry name" value="ANK"/>
    <property type="match status" value="5"/>
</dbReference>
<dbReference type="PANTHER" id="PTHR24173">
    <property type="entry name" value="ANKYRIN REPEAT CONTAINING"/>
    <property type="match status" value="1"/>
</dbReference>
<evidence type="ECO:0000256" key="3">
    <source>
        <dbReference type="ARBA" id="ARBA00022771"/>
    </source>
</evidence>
<dbReference type="PROSITE" id="PS50089">
    <property type="entry name" value="ZF_RING_2"/>
    <property type="match status" value="1"/>
</dbReference>
<dbReference type="SUPFAM" id="SSF57850">
    <property type="entry name" value="RING/U-box"/>
    <property type="match status" value="1"/>
</dbReference>
<dbReference type="Pfam" id="PF13639">
    <property type="entry name" value="zf-RING_2"/>
    <property type="match status" value="1"/>
</dbReference>
<feature type="region of interest" description="Disordered" evidence="8">
    <location>
        <begin position="431"/>
        <end position="470"/>
    </location>
</feature>
<accession>A0A2U1JC72</accession>
<dbReference type="InterPro" id="IPR017455">
    <property type="entry name" value="Znf_FYVE-rel"/>
</dbReference>
<keyword evidence="5 6" id="KW-0040">ANK repeat</keyword>
<dbReference type="Gene3D" id="3.30.40.10">
    <property type="entry name" value="Zinc/RING finger domain, C3HC4 (zinc finger)"/>
    <property type="match status" value="2"/>
</dbReference>
<dbReference type="PROSITE" id="PS50178">
    <property type="entry name" value="ZF_FYVE"/>
    <property type="match status" value="1"/>
</dbReference>
<feature type="repeat" description="ANK" evidence="6">
    <location>
        <begin position="301"/>
        <end position="325"/>
    </location>
</feature>
<evidence type="ECO:0000256" key="7">
    <source>
        <dbReference type="PROSITE-ProRule" id="PRU00175"/>
    </source>
</evidence>
<dbReference type="SUPFAM" id="SSF57903">
    <property type="entry name" value="FYVE/PHD zinc finger"/>
    <property type="match status" value="1"/>
</dbReference>
<dbReference type="InterPro" id="IPR001841">
    <property type="entry name" value="Znf_RING"/>
</dbReference>
<keyword evidence="4" id="KW-0862">Zinc</keyword>
<feature type="domain" description="FYVE-type" evidence="10">
    <location>
        <begin position="935"/>
        <end position="972"/>
    </location>
</feature>
<evidence type="ECO:0000313" key="11">
    <source>
        <dbReference type="EMBL" id="PWA02697.1"/>
    </source>
</evidence>
<keyword evidence="2" id="KW-0677">Repeat</keyword>
<feature type="region of interest" description="Disordered" evidence="8">
    <location>
        <begin position="1173"/>
        <end position="1194"/>
    </location>
</feature>
<feature type="compositionally biased region" description="Polar residues" evidence="8">
    <location>
        <begin position="1"/>
        <end position="12"/>
    </location>
</feature>
<name>A0A2U1JC72_SMIAN</name>
<organism evidence="11 12">
    <name type="scientific">Smittium angustum</name>
    <dbReference type="NCBI Taxonomy" id="133377"/>
    <lineage>
        <taxon>Eukaryota</taxon>
        <taxon>Fungi</taxon>
        <taxon>Fungi incertae sedis</taxon>
        <taxon>Zoopagomycota</taxon>
        <taxon>Kickxellomycotina</taxon>
        <taxon>Harpellomycetes</taxon>
        <taxon>Harpellales</taxon>
        <taxon>Legeriomycetaceae</taxon>
        <taxon>Smittium</taxon>
    </lineage>
</organism>
<feature type="repeat" description="ANK" evidence="6">
    <location>
        <begin position="201"/>
        <end position="233"/>
    </location>
</feature>
<evidence type="ECO:0000256" key="4">
    <source>
        <dbReference type="ARBA" id="ARBA00022833"/>
    </source>
</evidence>
<dbReference type="EMBL" id="MBFU01000063">
    <property type="protein sequence ID" value="PWA02697.1"/>
    <property type="molecule type" value="Genomic_DNA"/>
</dbReference>
<dbReference type="CDD" id="cd16489">
    <property type="entry name" value="mRING-CH-C4HC2H_ZNRF"/>
    <property type="match status" value="1"/>
</dbReference>
<comment type="caution">
    <text evidence="11">The sequence shown here is derived from an EMBL/GenBank/DDBJ whole genome shotgun (WGS) entry which is preliminary data.</text>
</comment>
<dbReference type="SUPFAM" id="SSF48403">
    <property type="entry name" value="Ankyrin repeat"/>
    <property type="match status" value="1"/>
</dbReference>
<dbReference type="Proteomes" id="UP000245591">
    <property type="component" value="Unassembled WGS sequence"/>
</dbReference>
<keyword evidence="1" id="KW-0479">Metal-binding</keyword>
<evidence type="ECO:0000259" key="10">
    <source>
        <dbReference type="PROSITE" id="PS50178"/>
    </source>
</evidence>
<feature type="compositionally biased region" description="Polar residues" evidence="8">
    <location>
        <begin position="431"/>
        <end position="451"/>
    </location>
</feature>
<feature type="region of interest" description="Disordered" evidence="8">
    <location>
        <begin position="1300"/>
        <end position="1321"/>
    </location>
</feature>
<feature type="repeat" description="ANK" evidence="6">
    <location>
        <begin position="234"/>
        <end position="266"/>
    </location>
</feature>